<proteinExistence type="predicted"/>
<evidence type="ECO:0000259" key="1">
    <source>
        <dbReference type="Pfam" id="PF00561"/>
    </source>
</evidence>
<dbReference type="EMBL" id="CAEZYH010000001">
    <property type="protein sequence ID" value="CAB4704390.1"/>
    <property type="molecule type" value="Genomic_DNA"/>
</dbReference>
<evidence type="ECO:0000313" key="6">
    <source>
        <dbReference type="EMBL" id="CAB4887509.1"/>
    </source>
</evidence>
<reference evidence="4" key="1">
    <citation type="submission" date="2020-05" db="EMBL/GenBank/DDBJ databases">
        <authorList>
            <person name="Chiriac C."/>
            <person name="Salcher M."/>
            <person name="Ghai R."/>
            <person name="Kavagutti S V."/>
        </authorList>
    </citation>
    <scope>NUCLEOTIDE SEQUENCE</scope>
</reference>
<name>A0A6J6XVY0_9ZZZZ</name>
<dbReference type="AlphaFoldDB" id="A0A6J6XVY0"/>
<evidence type="ECO:0000313" key="3">
    <source>
        <dbReference type="EMBL" id="CAB4768943.1"/>
    </source>
</evidence>
<accession>A0A6J6XVY0</accession>
<dbReference type="EMBL" id="CAEZZP010000032">
    <property type="protein sequence ID" value="CAB4768943.1"/>
    <property type="molecule type" value="Genomic_DNA"/>
</dbReference>
<evidence type="ECO:0000313" key="7">
    <source>
        <dbReference type="EMBL" id="CAB5019765.1"/>
    </source>
</evidence>
<dbReference type="EMBL" id="CAFAAL010000026">
    <property type="protein sequence ID" value="CAB4797807.1"/>
    <property type="molecule type" value="Genomic_DNA"/>
</dbReference>
<dbReference type="Gene3D" id="3.40.50.1820">
    <property type="entry name" value="alpha/beta hydrolase"/>
    <property type="match status" value="1"/>
</dbReference>
<evidence type="ECO:0000313" key="2">
    <source>
        <dbReference type="EMBL" id="CAB4704390.1"/>
    </source>
</evidence>
<dbReference type="PRINTS" id="PR00111">
    <property type="entry name" value="ABHYDROLASE"/>
</dbReference>
<sequence>MKTSLYVKSYGGGVSFKNFMGKSQLSECAPTGGIRLGGILTYMGHLSAMGNTGSVPVILVHGWGGSFESTWRSSGFADLLEDSGRTVIGVDLLGHGIAPKPHDPEAYSDLTQRVLDCLPEEPCDLVGFSLGAITLLQLAINHPDRVRSLVLAGIGRNVIERDESGSHDVLVQALEGKEFPDNNLARLFVQYAEQPGNDKVALTAIMKRDRAPYTPEQLARVTCPVLVAIGDQDFAGPGDGLVNLLPNAQLVVLKKCDHFATTENFDFFDAALGFLEASPS</sequence>
<dbReference type="EMBL" id="CAFBPS010000006">
    <property type="protein sequence ID" value="CAB5019765.1"/>
    <property type="molecule type" value="Genomic_DNA"/>
</dbReference>
<feature type="domain" description="AB hydrolase-1" evidence="1">
    <location>
        <begin position="56"/>
        <end position="167"/>
    </location>
</feature>
<dbReference type="InterPro" id="IPR000073">
    <property type="entry name" value="AB_hydrolase_1"/>
</dbReference>
<evidence type="ECO:0000313" key="4">
    <source>
        <dbReference type="EMBL" id="CAB4797807.1"/>
    </source>
</evidence>
<dbReference type="EMBL" id="CAFBMF010000001">
    <property type="protein sequence ID" value="CAB4887509.1"/>
    <property type="molecule type" value="Genomic_DNA"/>
</dbReference>
<dbReference type="PANTHER" id="PTHR43689:SF8">
    <property type="entry name" value="ALPHA_BETA-HYDROLASES SUPERFAMILY PROTEIN"/>
    <property type="match status" value="1"/>
</dbReference>
<protein>
    <submittedName>
        <fullName evidence="4">Unannotated protein</fullName>
    </submittedName>
</protein>
<dbReference type="InterPro" id="IPR029058">
    <property type="entry name" value="AB_hydrolase_fold"/>
</dbReference>
<evidence type="ECO:0000313" key="5">
    <source>
        <dbReference type="EMBL" id="CAB4879569.1"/>
    </source>
</evidence>
<organism evidence="4">
    <name type="scientific">freshwater metagenome</name>
    <dbReference type="NCBI Taxonomy" id="449393"/>
    <lineage>
        <taxon>unclassified sequences</taxon>
        <taxon>metagenomes</taxon>
        <taxon>ecological metagenomes</taxon>
    </lineage>
</organism>
<dbReference type="Pfam" id="PF00561">
    <property type="entry name" value="Abhydrolase_1"/>
    <property type="match status" value="1"/>
</dbReference>
<dbReference type="SUPFAM" id="SSF53474">
    <property type="entry name" value="alpha/beta-Hydrolases"/>
    <property type="match status" value="1"/>
</dbReference>
<gene>
    <name evidence="2" type="ORF">UFOPK2658_00005</name>
    <name evidence="3" type="ORF">UFOPK2880_00698</name>
    <name evidence="4" type="ORF">UFOPK3004_00477</name>
    <name evidence="5" type="ORF">UFOPK3304_01512</name>
    <name evidence="6" type="ORF">UFOPK3494_00043</name>
    <name evidence="7" type="ORF">UFOPK4134_00201</name>
</gene>
<dbReference type="EMBL" id="CAFBLJ010000102">
    <property type="protein sequence ID" value="CAB4879569.1"/>
    <property type="molecule type" value="Genomic_DNA"/>
</dbReference>
<dbReference type="PANTHER" id="PTHR43689">
    <property type="entry name" value="HYDROLASE"/>
    <property type="match status" value="1"/>
</dbReference>